<evidence type="ECO:0000256" key="3">
    <source>
        <dbReference type="PROSITE-ProRule" id="PRU00087"/>
    </source>
</evidence>
<organism evidence="5 6">
    <name type="scientific">Globodera pallida</name>
    <name type="common">Potato cyst nematode worm</name>
    <name type="synonym">Heterodera pallida</name>
    <dbReference type="NCBI Taxonomy" id="36090"/>
    <lineage>
        <taxon>Eukaryota</taxon>
        <taxon>Metazoa</taxon>
        <taxon>Ecdysozoa</taxon>
        <taxon>Nematoda</taxon>
        <taxon>Chromadorea</taxon>
        <taxon>Rhabditida</taxon>
        <taxon>Tylenchina</taxon>
        <taxon>Tylenchomorpha</taxon>
        <taxon>Tylenchoidea</taxon>
        <taxon>Heteroderidae</taxon>
        <taxon>Heteroderinae</taxon>
        <taxon>Globodera</taxon>
    </lineage>
</organism>
<reference evidence="5" key="1">
    <citation type="submission" date="2013-12" db="EMBL/GenBank/DDBJ databases">
        <authorList>
            <person name="Aslett M."/>
        </authorList>
    </citation>
    <scope>NUCLEOTIDE SEQUENCE [LARGE SCALE GENOMIC DNA]</scope>
    <source>
        <strain evidence="5">Lindley</strain>
    </source>
</reference>
<dbReference type="InterPro" id="IPR013783">
    <property type="entry name" value="Ig-like_fold"/>
</dbReference>
<dbReference type="GO" id="GO:0051015">
    <property type="term" value="F:actin filament binding"/>
    <property type="evidence" value="ECO:0007669"/>
    <property type="project" value="InterPro"/>
</dbReference>
<keyword evidence="2" id="KW-0677">Repeat</keyword>
<dbReference type="InterPro" id="IPR014756">
    <property type="entry name" value="Ig_E-set"/>
</dbReference>
<feature type="repeat" description="Filamin" evidence="3">
    <location>
        <begin position="168"/>
        <end position="276"/>
    </location>
</feature>
<keyword evidence="5" id="KW-1185">Reference proteome</keyword>
<dbReference type="InterPro" id="IPR044801">
    <property type="entry name" value="Filamin"/>
</dbReference>
<comment type="similarity">
    <text evidence="1">Belongs to the filamin family.</text>
</comment>
<feature type="region of interest" description="Disordered" evidence="4">
    <location>
        <begin position="315"/>
        <end position="335"/>
    </location>
</feature>
<dbReference type="PANTHER" id="PTHR38537">
    <property type="entry name" value="JITTERBUG, ISOFORM N"/>
    <property type="match status" value="1"/>
</dbReference>
<evidence type="ECO:0000256" key="4">
    <source>
        <dbReference type="SAM" id="MobiDB-lite"/>
    </source>
</evidence>
<sequence length="335" mass="35551">MDSPPPVGHVFFSGLNEPCSVDSLVEVVVNTKGGSSGVAPGDVSVFATSPAGIKQKCDVVRRENAFTATFTPDRIGKWLIGILYEGGHIRGSPFACQVFDASMVNVYGLDVGLIGQELGFTVDASRAGQGDIQAIFILFIIFTPQGPGQYKVLVTFNNQPVKGSPFMLDIADSKAISVYGEQLRLAAVDRPAEFFVHSPGVQSARQISCAITVDATAAGSGNLEIVINAGRVACRVRETNPRHFLAEFTPVQETKHTVEMRFNGEHVRDSPWNIQLAGSGSAAGSPAASLERERAPTRELAALRRCEQRAAGSVLNGRGAGGVAEEFVDGNGEDM</sequence>
<evidence type="ECO:0000313" key="5">
    <source>
        <dbReference type="Proteomes" id="UP000050741"/>
    </source>
</evidence>
<dbReference type="Gene3D" id="2.60.40.10">
    <property type="entry name" value="Immunoglobulins"/>
    <property type="match status" value="3"/>
</dbReference>
<dbReference type="PROSITE" id="PS50194">
    <property type="entry name" value="FILAMIN_REPEAT"/>
    <property type="match status" value="3"/>
</dbReference>
<dbReference type="PANTHER" id="PTHR38537:SF16">
    <property type="entry name" value="CALPONIN-HOMOLOGY (CH) DOMAIN-CONTAINING PROTEIN"/>
    <property type="match status" value="1"/>
</dbReference>
<protein>
    <submittedName>
        <fullName evidence="6">Filamin-A</fullName>
    </submittedName>
</protein>
<reference evidence="5" key="2">
    <citation type="submission" date="2014-05" db="EMBL/GenBank/DDBJ databases">
        <title>The genome and life-stage specific transcriptomes of Globodera pallida elucidate key aspects of plant parasitism by a cyst nematode.</title>
        <authorList>
            <person name="Cotton J.A."/>
            <person name="Lilley C.J."/>
            <person name="Jones L.M."/>
            <person name="Kikuchi T."/>
            <person name="Reid A.J."/>
            <person name="Thorpe P."/>
            <person name="Tsai I.J."/>
            <person name="Beasley H."/>
            <person name="Blok V."/>
            <person name="Cock P.J.A."/>
            <person name="Van den Akker S.E."/>
            <person name="Holroyd N."/>
            <person name="Hunt M."/>
            <person name="Mantelin S."/>
            <person name="Naghra H."/>
            <person name="Pain A."/>
            <person name="Palomares-Rius J.E."/>
            <person name="Zarowiecki M."/>
            <person name="Berriman M."/>
            <person name="Jones J.T."/>
            <person name="Urwin P.E."/>
        </authorList>
    </citation>
    <scope>NUCLEOTIDE SEQUENCE [LARGE SCALE GENOMIC DNA]</scope>
    <source>
        <strain evidence="5">Lindley</strain>
    </source>
</reference>
<reference evidence="6" key="3">
    <citation type="submission" date="2016-06" db="UniProtKB">
        <authorList>
            <consortium name="WormBaseParasite"/>
        </authorList>
    </citation>
    <scope>IDENTIFICATION</scope>
</reference>
<feature type="repeat" description="Filamin" evidence="3">
    <location>
        <begin position="108"/>
        <end position="170"/>
    </location>
</feature>
<accession>A0A183CGQ4</accession>
<dbReference type="Proteomes" id="UP000050741">
    <property type="component" value="Unassembled WGS sequence"/>
</dbReference>
<feature type="repeat" description="Filamin" evidence="3">
    <location>
        <begin position="14"/>
        <end position="98"/>
    </location>
</feature>
<evidence type="ECO:0000313" key="6">
    <source>
        <dbReference type="WBParaSite" id="GPLIN_001205900"/>
    </source>
</evidence>
<evidence type="ECO:0000256" key="2">
    <source>
        <dbReference type="ARBA" id="ARBA00022737"/>
    </source>
</evidence>
<evidence type="ECO:0000256" key="1">
    <source>
        <dbReference type="ARBA" id="ARBA00009238"/>
    </source>
</evidence>
<dbReference type="InterPro" id="IPR001298">
    <property type="entry name" value="Filamin/ABP280_rpt"/>
</dbReference>
<feature type="compositionally biased region" description="Acidic residues" evidence="4">
    <location>
        <begin position="326"/>
        <end position="335"/>
    </location>
</feature>
<proteinExistence type="inferred from homology"/>
<dbReference type="WBParaSite" id="GPLIN_001205900">
    <property type="protein sequence ID" value="GPLIN_001205900"/>
    <property type="gene ID" value="GPLIN_001205900"/>
</dbReference>
<dbReference type="InterPro" id="IPR017868">
    <property type="entry name" value="Filamin/ABP280_repeat-like"/>
</dbReference>
<name>A0A183CGQ4_GLOPA</name>
<dbReference type="AlphaFoldDB" id="A0A183CGQ4"/>
<dbReference type="Pfam" id="PF00630">
    <property type="entry name" value="Filamin"/>
    <property type="match status" value="2"/>
</dbReference>
<dbReference type="SMART" id="SM00557">
    <property type="entry name" value="IG_FLMN"/>
    <property type="match status" value="2"/>
</dbReference>
<dbReference type="GO" id="GO:0030036">
    <property type="term" value="P:actin cytoskeleton organization"/>
    <property type="evidence" value="ECO:0007669"/>
    <property type="project" value="InterPro"/>
</dbReference>
<dbReference type="SUPFAM" id="SSF81296">
    <property type="entry name" value="E set domains"/>
    <property type="match status" value="3"/>
</dbReference>